<feature type="compositionally biased region" description="Polar residues" evidence="2">
    <location>
        <begin position="14"/>
        <end position="24"/>
    </location>
</feature>
<feature type="region of interest" description="Disordered" evidence="2">
    <location>
        <begin position="371"/>
        <end position="437"/>
    </location>
</feature>
<comment type="similarity">
    <text evidence="1">Belongs to the TDD superfamily. TSR3 family.</text>
</comment>
<evidence type="ECO:0000256" key="2">
    <source>
        <dbReference type="SAM" id="MobiDB-lite"/>
    </source>
</evidence>
<keyword evidence="1" id="KW-0690">Ribosome biogenesis</keyword>
<gene>
    <name evidence="4" type="ORF">LVIROSA_LOCUS23239</name>
</gene>
<keyword evidence="1" id="KW-0808">Transferase</keyword>
<feature type="compositionally biased region" description="Polar residues" evidence="2">
    <location>
        <begin position="506"/>
        <end position="516"/>
    </location>
</feature>
<proteinExistence type="inferred from homology"/>
<dbReference type="InterPro" id="IPR022968">
    <property type="entry name" value="Tsr3-like"/>
</dbReference>
<dbReference type="PANTHER" id="PTHR47031">
    <property type="entry name" value="SAP DNA-BINDING DOMAIN-CONTAINING PROTEIN"/>
    <property type="match status" value="1"/>
</dbReference>
<protein>
    <recommendedName>
        <fullName evidence="1">18S rRNA aminocarboxypropyltransferase</fullName>
        <ecNumber evidence="1">2.5.1.157</ecNumber>
    </recommendedName>
</protein>
<keyword evidence="1" id="KW-0698">rRNA processing</keyword>
<feature type="compositionally biased region" description="Basic and acidic residues" evidence="2">
    <location>
        <begin position="401"/>
        <end position="437"/>
    </location>
</feature>
<dbReference type="CDD" id="cd12432">
    <property type="entry name" value="RRM_ACINU"/>
    <property type="match status" value="1"/>
</dbReference>
<dbReference type="Proteomes" id="UP001157418">
    <property type="component" value="Unassembled WGS sequence"/>
</dbReference>
<feature type="binding site" evidence="1">
    <location>
        <position position="64"/>
    </location>
    <ligand>
        <name>S-adenosyl-L-methionine</name>
        <dbReference type="ChEBI" id="CHEBI:59789"/>
    </ligand>
</feature>
<feature type="compositionally biased region" description="Pro residues" evidence="2">
    <location>
        <begin position="874"/>
        <end position="891"/>
    </location>
</feature>
<feature type="compositionally biased region" description="Acidic residues" evidence="2">
    <location>
        <begin position="229"/>
        <end position="241"/>
    </location>
</feature>
<dbReference type="PROSITE" id="PS50800">
    <property type="entry name" value="SAP"/>
    <property type="match status" value="1"/>
</dbReference>
<dbReference type="AlphaFoldDB" id="A0AAU9NGN6"/>
<sequence>MGHNKSRKFKNHHAQGQSSRTNQLNREDESLPADPETEEESSMVVSKIQLAMWDFGQCDVKRCTGRKLARFGLLKELRVGNGFGGIALSPVGQQCISREDSELIKRKGLAVVDCSWARLDDVPFTKLKCAAPRLLPWLVAANPVNYGRPCELSCVEALSAGLIICGEVENGELLLSKFKWGHSFLSLNRELLKAYSKCENSAEIINVQNSWLSEQTSKIPKAVPKEEVVGDEVDSEDEGSDDGLPPLERNVNHITLDESDTERINMTNLKVTKESMEPKIEVNDLLCYSSEDSSGRPPLFRCGKMGEKSDTKTVSSPYVVLENRPLDQWKVTELKEELKKRKLMTKGLKEDLVKRLDEAVRSEIDDAKRNLEDDLNNESHSDDATAVPVVTEDTTDALDDTMGKNEDLEKDVKELNKEKDGNEGLEKDNVGLDKEKDGNTSVQMEMDMVQADDGLAEKMVTEGEEGGIVSTQVESFQVVEEISVTTTTETTVLVSEGTVDEGFNVKESQVVGNNGDSKAESQSPKEEQAEVSNQVTEVSQVISDSISVDTTISNSEKNELKDNVIADDVKSEVDVKPEMVLDGSKSEPVDIDNDNVIAADVKSEQVIELKVVKMSTNVVSVEEVDEPLKDKITDESVDICKKSDSGDVGSSEKLNLDRSSGDDSMEEDVQESKQIDSKFTPNEVGDISGKIEVKEDDSVDVMVVDDKNSAPVEDVTSTKRKPHMLAENSEVVKRRRWNSEQQLTNNHSAVTTPKDTIQTPVKRIFSRSESKIDQELPKERIVPPSSKIPTNSLRIDNFLRPFTLKAVHELLGKTGTVVSFWMDHIKTHCYVTYASAEEAIETRNAVCNLQWPVNGGRLLMADFVDPQEVKNRVDPPPPPPPATTMQPPQPSPRLHVQKQQQQQLPPPPALAAMQPQHPSPRLHVQKQPQQLPPPPPPPVREVAALPPPPAPAPPVDPPIVTLDDLFRKTRATPRIYYLPLSDEQVAAKMKGKAPVKE</sequence>
<dbReference type="Pfam" id="PF02037">
    <property type="entry name" value="SAP"/>
    <property type="match status" value="1"/>
</dbReference>
<feature type="domain" description="SAP" evidence="3">
    <location>
        <begin position="326"/>
        <end position="360"/>
    </location>
</feature>
<dbReference type="InterPro" id="IPR035979">
    <property type="entry name" value="RBD_domain_sf"/>
</dbReference>
<feature type="region of interest" description="Disordered" evidence="2">
    <location>
        <begin position="504"/>
        <end position="532"/>
    </location>
</feature>
<reference evidence="4 5" key="1">
    <citation type="submission" date="2022-01" db="EMBL/GenBank/DDBJ databases">
        <authorList>
            <person name="Xiong W."/>
            <person name="Schranz E."/>
        </authorList>
    </citation>
    <scope>NUCLEOTIDE SEQUENCE [LARGE SCALE GENOMIC DNA]</scope>
</reference>
<keyword evidence="5" id="KW-1185">Reference proteome</keyword>
<feature type="compositionally biased region" description="Basic and acidic residues" evidence="2">
    <location>
        <begin position="517"/>
        <end position="528"/>
    </location>
</feature>
<evidence type="ECO:0000313" key="4">
    <source>
        <dbReference type="EMBL" id="CAH1436891.1"/>
    </source>
</evidence>
<feature type="region of interest" description="Disordered" evidence="2">
    <location>
        <begin position="868"/>
        <end position="957"/>
    </location>
</feature>
<dbReference type="InterPro" id="IPR003034">
    <property type="entry name" value="SAP_dom"/>
</dbReference>
<dbReference type="Gene3D" id="1.10.720.30">
    <property type="entry name" value="SAP domain"/>
    <property type="match status" value="1"/>
</dbReference>
<dbReference type="EMBL" id="CAKMRJ010004445">
    <property type="protein sequence ID" value="CAH1436891.1"/>
    <property type="molecule type" value="Genomic_DNA"/>
</dbReference>
<dbReference type="GO" id="GO:0003676">
    <property type="term" value="F:nucleic acid binding"/>
    <property type="evidence" value="ECO:0007669"/>
    <property type="project" value="InterPro"/>
</dbReference>
<dbReference type="SUPFAM" id="SSF54928">
    <property type="entry name" value="RNA-binding domain, RBD"/>
    <property type="match status" value="1"/>
</dbReference>
<feature type="compositionally biased region" description="Basic and acidic residues" evidence="2">
    <location>
        <begin position="371"/>
        <end position="383"/>
    </location>
</feature>
<dbReference type="Pfam" id="PF16294">
    <property type="entry name" value="RSB_motif"/>
    <property type="match status" value="1"/>
</dbReference>
<dbReference type="InterPro" id="IPR007209">
    <property type="entry name" value="RNaseL-inhib-like_metal-bd_dom"/>
</dbReference>
<evidence type="ECO:0000313" key="5">
    <source>
        <dbReference type="Proteomes" id="UP001157418"/>
    </source>
</evidence>
<name>A0AAU9NGN6_9ASTR</name>
<feature type="binding site" evidence="1">
    <location>
        <position position="135"/>
    </location>
    <ligand>
        <name>S-adenosyl-L-methionine</name>
        <dbReference type="ChEBI" id="CHEBI:59789"/>
    </ligand>
</feature>
<dbReference type="InterPro" id="IPR034257">
    <property type="entry name" value="Acinus_RRM"/>
</dbReference>
<comment type="caution">
    <text evidence="1">Lacks conserved residue(s) required for the propagation of feature annotation.</text>
</comment>
<dbReference type="EC" id="2.5.1.157" evidence="1"/>
<dbReference type="PANTHER" id="PTHR47031:SF12">
    <property type="entry name" value="SAP DOMAIN-CONTAINING PROTEIN-RELATED"/>
    <property type="match status" value="1"/>
</dbReference>
<dbReference type="InterPro" id="IPR007177">
    <property type="entry name" value="Tsr3_C"/>
</dbReference>
<dbReference type="Pfam" id="PF04068">
    <property type="entry name" value="Fer4_RLI"/>
    <property type="match status" value="1"/>
</dbReference>
<feature type="region of interest" description="Disordered" evidence="2">
    <location>
        <begin position="640"/>
        <end position="684"/>
    </location>
</feature>
<dbReference type="Pfam" id="PF04034">
    <property type="entry name" value="Ribo_biogen_C"/>
    <property type="match status" value="1"/>
</dbReference>
<feature type="region of interest" description="Disordered" evidence="2">
    <location>
        <begin position="222"/>
        <end position="249"/>
    </location>
</feature>
<dbReference type="HAMAP" id="MF_01116">
    <property type="entry name" value="TSR3"/>
    <property type="match status" value="1"/>
</dbReference>
<dbReference type="InterPro" id="IPR032552">
    <property type="entry name" value="RSB_motif"/>
</dbReference>
<dbReference type="GO" id="GO:0000455">
    <property type="term" value="P:enzyme-directed rRNA pseudouridine synthesis"/>
    <property type="evidence" value="ECO:0007669"/>
    <property type="project" value="UniProtKB-UniRule"/>
</dbReference>
<dbReference type="GO" id="GO:0106388">
    <property type="term" value="F:rRNA small subunit aminocarboxypropyltransferase activity"/>
    <property type="evidence" value="ECO:0007669"/>
    <property type="project" value="UniProtKB-EC"/>
</dbReference>
<dbReference type="GO" id="GO:1904047">
    <property type="term" value="F:S-adenosyl-L-methionine binding"/>
    <property type="evidence" value="ECO:0007669"/>
    <property type="project" value="UniProtKB-UniRule"/>
</dbReference>
<feature type="binding site" evidence="1">
    <location>
        <position position="112"/>
    </location>
    <ligand>
        <name>S-adenosyl-L-methionine</name>
        <dbReference type="ChEBI" id="CHEBI:59789"/>
    </ligand>
</feature>
<dbReference type="NCBIfam" id="NF002621">
    <property type="entry name" value="PRK02287.1"/>
    <property type="match status" value="1"/>
</dbReference>
<comment type="caution">
    <text evidence="4">The sequence shown here is derived from an EMBL/GenBank/DDBJ whole genome shotgun (WGS) entry which is preliminary data.</text>
</comment>
<comment type="catalytic activity">
    <reaction evidence="1">
        <text>an N(1)-methylpseudouridine in rRNA + S-adenosyl-L-methionine = N(1)-methyl-N(3)-[(3S)-3-amino-3-carboxypropyl]pseudouridine in rRNA + S-methyl-5'-thioadenosine + H(+)</text>
        <dbReference type="Rhea" id="RHEA:63296"/>
        <dbReference type="Rhea" id="RHEA-COMP:11634"/>
        <dbReference type="Rhea" id="RHEA-COMP:16310"/>
        <dbReference type="ChEBI" id="CHEBI:15378"/>
        <dbReference type="ChEBI" id="CHEBI:17509"/>
        <dbReference type="ChEBI" id="CHEBI:59789"/>
        <dbReference type="ChEBI" id="CHEBI:74890"/>
        <dbReference type="ChEBI" id="CHEBI:146234"/>
        <dbReference type="EC" id="2.5.1.157"/>
    </reaction>
</comment>
<accession>A0AAU9NGN6</accession>
<feature type="region of interest" description="Disordered" evidence="2">
    <location>
        <begin position="1"/>
        <end position="40"/>
    </location>
</feature>
<feature type="compositionally biased region" description="Pro residues" evidence="2">
    <location>
        <begin position="930"/>
        <end position="957"/>
    </location>
</feature>
<keyword evidence="1" id="KW-0949">S-adenosyl-L-methionine</keyword>
<comment type="function">
    <text evidence="1">Aminocarboxypropyltransferase that catalyzes the aminocarboxypropyl transfer on pseudouridine in 18S rRNA. It constitutes the last step in biosynthesis of the hypermodified N1-methyl-N3-(3-amino-3-carboxypropyl) pseudouridine (m1acp3-Psi).</text>
</comment>
<evidence type="ECO:0000256" key="1">
    <source>
        <dbReference type="HAMAP-Rule" id="MF_03146"/>
    </source>
</evidence>
<organism evidence="4 5">
    <name type="scientific">Lactuca virosa</name>
    <dbReference type="NCBI Taxonomy" id="75947"/>
    <lineage>
        <taxon>Eukaryota</taxon>
        <taxon>Viridiplantae</taxon>
        <taxon>Streptophyta</taxon>
        <taxon>Embryophyta</taxon>
        <taxon>Tracheophyta</taxon>
        <taxon>Spermatophyta</taxon>
        <taxon>Magnoliopsida</taxon>
        <taxon>eudicotyledons</taxon>
        <taxon>Gunneridae</taxon>
        <taxon>Pentapetalae</taxon>
        <taxon>asterids</taxon>
        <taxon>campanulids</taxon>
        <taxon>Asterales</taxon>
        <taxon>Asteraceae</taxon>
        <taxon>Cichorioideae</taxon>
        <taxon>Cichorieae</taxon>
        <taxon>Lactucinae</taxon>
        <taxon>Lactuca</taxon>
    </lineage>
</organism>
<dbReference type="InterPro" id="IPR036361">
    <property type="entry name" value="SAP_dom_sf"/>
</dbReference>
<dbReference type="SUPFAM" id="SSF68906">
    <property type="entry name" value="SAP domain"/>
    <property type="match status" value="1"/>
</dbReference>
<feature type="compositionally biased region" description="Basic residues" evidence="2">
    <location>
        <begin position="1"/>
        <end position="13"/>
    </location>
</feature>
<dbReference type="SMART" id="SM00513">
    <property type="entry name" value="SAP"/>
    <property type="match status" value="1"/>
</dbReference>
<evidence type="ECO:0000259" key="3">
    <source>
        <dbReference type="PROSITE" id="PS50800"/>
    </source>
</evidence>